<dbReference type="PANTHER" id="PTHR10612">
    <property type="entry name" value="APOLIPOPROTEIN D"/>
    <property type="match status" value="1"/>
</dbReference>
<dbReference type="InterPro" id="IPR022272">
    <property type="entry name" value="Lipocalin_CS"/>
</dbReference>
<dbReference type="EMBL" id="VVXK01000001">
    <property type="protein sequence ID" value="KAA2372207.1"/>
    <property type="molecule type" value="Genomic_DNA"/>
</dbReference>
<dbReference type="AlphaFoldDB" id="A0A5B3GFL1"/>
<dbReference type="PIRSF" id="PIRSF036893">
    <property type="entry name" value="Lipocalin_ApoD"/>
    <property type="match status" value="1"/>
</dbReference>
<comment type="similarity">
    <text evidence="1 2">Belongs to the calycin superfamily. Lipocalin family.</text>
</comment>
<protein>
    <submittedName>
        <fullName evidence="4">Lipocalin</fullName>
    </submittedName>
</protein>
<dbReference type="Pfam" id="PF08212">
    <property type="entry name" value="Lipocalin_2"/>
    <property type="match status" value="1"/>
</dbReference>
<comment type="caution">
    <text evidence="4">The sequence shown here is derived from an EMBL/GenBank/DDBJ whole genome shotgun (WGS) entry which is preliminary data.</text>
</comment>
<dbReference type="SUPFAM" id="SSF50814">
    <property type="entry name" value="Lipocalins"/>
    <property type="match status" value="1"/>
</dbReference>
<dbReference type="Proteomes" id="UP000323567">
    <property type="component" value="Unassembled WGS sequence"/>
</dbReference>
<evidence type="ECO:0000313" key="5">
    <source>
        <dbReference type="Proteomes" id="UP000323567"/>
    </source>
</evidence>
<dbReference type="InterPro" id="IPR002446">
    <property type="entry name" value="Lipocalin_bac"/>
</dbReference>
<proteinExistence type="inferred from homology"/>
<accession>A0A5B3GFL1</accession>
<name>A0A5B3GFL1_9BACT</name>
<evidence type="ECO:0000256" key="2">
    <source>
        <dbReference type="PIRNR" id="PIRNR036893"/>
    </source>
</evidence>
<dbReference type="Gene3D" id="2.40.128.20">
    <property type="match status" value="1"/>
</dbReference>
<organism evidence="4 5">
    <name type="scientific">Alistipes shahii</name>
    <dbReference type="NCBI Taxonomy" id="328814"/>
    <lineage>
        <taxon>Bacteria</taxon>
        <taxon>Pseudomonadati</taxon>
        <taxon>Bacteroidota</taxon>
        <taxon>Bacteroidia</taxon>
        <taxon>Bacteroidales</taxon>
        <taxon>Rikenellaceae</taxon>
        <taxon>Alistipes</taxon>
    </lineage>
</organism>
<dbReference type="InterPro" id="IPR012674">
    <property type="entry name" value="Calycin"/>
</dbReference>
<dbReference type="PROSITE" id="PS00213">
    <property type="entry name" value="LIPOCALIN"/>
    <property type="match status" value="1"/>
</dbReference>
<evidence type="ECO:0000313" key="4">
    <source>
        <dbReference type="EMBL" id="KAA2372207.1"/>
    </source>
</evidence>
<evidence type="ECO:0000256" key="1">
    <source>
        <dbReference type="ARBA" id="ARBA00006889"/>
    </source>
</evidence>
<feature type="domain" description="Lipocalin/cytosolic fatty-acid binding" evidence="3">
    <location>
        <begin position="43"/>
        <end position="180"/>
    </location>
</feature>
<dbReference type="PRINTS" id="PR01171">
    <property type="entry name" value="BCTLIPOCALIN"/>
</dbReference>
<sequence>MASQNDREVKIAILLLAAALLIPGAVAVAAASDRTDRMPVAVFDLRRYMGTWYEIARYDHSFERRLAGVQAHYELLSDGRVTVENSGVDYRSDRRKRARGKARPTAMPGRLRVSFFWFFYSDYNVLELGPDYDWALVGGGSSKYLWILSRTPRLPSRTLNHILRLAEARGYRTGKLLFVDQGQGISPPLP</sequence>
<reference evidence="4 5" key="1">
    <citation type="journal article" date="2019" name="Nat. Med.">
        <title>A library of human gut bacterial isolates paired with longitudinal multiomics data enables mechanistic microbiome research.</title>
        <authorList>
            <person name="Poyet M."/>
            <person name="Groussin M."/>
            <person name="Gibbons S.M."/>
            <person name="Avila-Pacheco J."/>
            <person name="Jiang X."/>
            <person name="Kearney S.M."/>
            <person name="Perrotta A.R."/>
            <person name="Berdy B."/>
            <person name="Zhao S."/>
            <person name="Lieberman T.D."/>
            <person name="Swanson P.K."/>
            <person name="Smith M."/>
            <person name="Roesemann S."/>
            <person name="Alexander J.E."/>
            <person name="Rich S.A."/>
            <person name="Livny J."/>
            <person name="Vlamakis H."/>
            <person name="Clish C."/>
            <person name="Bullock K."/>
            <person name="Deik A."/>
            <person name="Scott J."/>
            <person name="Pierce K.A."/>
            <person name="Xavier R.J."/>
            <person name="Alm E.J."/>
        </authorList>
    </citation>
    <scope>NUCLEOTIDE SEQUENCE [LARGE SCALE GENOMIC DNA]</scope>
    <source>
        <strain evidence="4 5">BIOML-A2</strain>
    </source>
</reference>
<dbReference type="InterPro" id="IPR022271">
    <property type="entry name" value="Lipocalin_ApoD"/>
</dbReference>
<dbReference type="PANTHER" id="PTHR10612:SF34">
    <property type="entry name" value="APOLIPOPROTEIN D"/>
    <property type="match status" value="1"/>
</dbReference>
<dbReference type="GO" id="GO:0006950">
    <property type="term" value="P:response to stress"/>
    <property type="evidence" value="ECO:0007669"/>
    <property type="project" value="UniProtKB-ARBA"/>
</dbReference>
<dbReference type="CDD" id="cd19438">
    <property type="entry name" value="lipocalin_Blc-like"/>
    <property type="match status" value="1"/>
</dbReference>
<dbReference type="InterPro" id="IPR000566">
    <property type="entry name" value="Lipocln_cytosolic_FA-bd_dom"/>
</dbReference>
<evidence type="ECO:0000259" key="3">
    <source>
        <dbReference type="Pfam" id="PF08212"/>
    </source>
</evidence>
<dbReference type="InterPro" id="IPR047202">
    <property type="entry name" value="Lipocalin_Blc-like_dom"/>
</dbReference>
<gene>
    <name evidence="4" type="ORF">F2Y13_01765</name>
</gene>
<dbReference type="RefSeq" id="WP_149886893.1">
    <property type="nucleotide sequence ID" value="NZ_VVXK01000001.1"/>
</dbReference>